<dbReference type="KEGG" id="lact:D7I46_11955"/>
<organism evidence="1 2">
    <name type="scientific">Lactococcus allomyrinae</name>
    <dbReference type="NCBI Taxonomy" id="2419773"/>
    <lineage>
        <taxon>Bacteria</taxon>
        <taxon>Bacillati</taxon>
        <taxon>Bacillota</taxon>
        <taxon>Bacilli</taxon>
        <taxon>Lactobacillales</taxon>
        <taxon>Streptococcaceae</taxon>
        <taxon>Lactococcus</taxon>
    </lineage>
</organism>
<sequence length="139" mass="16353">MGLIDTVYTENHEIIEWLHLMTGYSFEQISQADKEFVERLSVHLSFKYAEKYDEIIDRATIQAIIDKKKKGKNKTGLFSKFEILSKLTGKNQGTLKQTADFHNQYEQTDMEIGDKIKKEAERAEREFKKATFLQKIRKK</sequence>
<dbReference type="Proteomes" id="UP000269374">
    <property type="component" value="Chromosome"/>
</dbReference>
<reference evidence="1 2" key="1">
    <citation type="submission" date="2018-09" db="EMBL/GenBank/DDBJ databases">
        <title>Genome sequencing of strain 1JSPR-7.</title>
        <authorList>
            <person name="Heo J."/>
            <person name="Kim S.-J."/>
            <person name="Kwon S.-W."/>
        </authorList>
    </citation>
    <scope>NUCLEOTIDE SEQUENCE [LARGE SCALE GENOMIC DNA]</scope>
    <source>
        <strain evidence="1 2">1JSPR-7</strain>
    </source>
</reference>
<dbReference type="EMBL" id="CP032627">
    <property type="protein sequence ID" value="AYG01704.1"/>
    <property type="molecule type" value="Genomic_DNA"/>
</dbReference>
<evidence type="ECO:0000313" key="2">
    <source>
        <dbReference type="Proteomes" id="UP000269374"/>
    </source>
</evidence>
<proteinExistence type="predicted"/>
<keyword evidence="2" id="KW-1185">Reference proteome</keyword>
<protein>
    <submittedName>
        <fullName evidence="1">Uncharacterized protein</fullName>
    </submittedName>
</protein>
<name>A0A387BHG2_9LACT</name>
<accession>A0A387BHG2</accession>
<dbReference type="AlphaFoldDB" id="A0A387BHG2"/>
<evidence type="ECO:0000313" key="1">
    <source>
        <dbReference type="EMBL" id="AYG01704.1"/>
    </source>
</evidence>
<gene>
    <name evidence="1" type="ORF">D7I46_11955</name>
</gene>
<dbReference type="RefSeq" id="WP_120773073.1">
    <property type="nucleotide sequence ID" value="NZ_CP032627.1"/>
</dbReference>